<dbReference type="RefSeq" id="WP_143069637.1">
    <property type="nucleotide sequence ID" value="NZ_FOHS01000001.1"/>
</dbReference>
<accession>A0A1H9YPU6</accession>
<reference evidence="2" key="1">
    <citation type="submission" date="2016-10" db="EMBL/GenBank/DDBJ databases">
        <authorList>
            <person name="Varghese N."/>
            <person name="Submissions S."/>
        </authorList>
    </citation>
    <scope>NUCLEOTIDE SEQUENCE [LARGE SCALE GENOMIC DNA]</scope>
    <source>
        <strain evidence="2">DSM 15310</strain>
    </source>
</reference>
<evidence type="ECO:0000313" key="1">
    <source>
        <dbReference type="EMBL" id="SES71092.1"/>
    </source>
</evidence>
<dbReference type="OrthoDB" id="880147at2"/>
<proteinExistence type="predicted"/>
<name>A0A1H9YPU6_9BACT</name>
<organism evidence="1 2">
    <name type="scientific">Hymenobacter actinosclerus</name>
    <dbReference type="NCBI Taxonomy" id="82805"/>
    <lineage>
        <taxon>Bacteria</taxon>
        <taxon>Pseudomonadati</taxon>
        <taxon>Bacteroidota</taxon>
        <taxon>Cytophagia</taxon>
        <taxon>Cytophagales</taxon>
        <taxon>Hymenobacteraceae</taxon>
        <taxon>Hymenobacter</taxon>
    </lineage>
</organism>
<dbReference type="AlphaFoldDB" id="A0A1H9YPU6"/>
<keyword evidence="2" id="KW-1185">Reference proteome</keyword>
<dbReference type="EMBL" id="FOHS01000001">
    <property type="protein sequence ID" value="SES71092.1"/>
    <property type="molecule type" value="Genomic_DNA"/>
</dbReference>
<gene>
    <name evidence="1" type="ORF">SAMN04487998_0042</name>
</gene>
<protein>
    <submittedName>
        <fullName evidence="1">Uncharacterized protein</fullName>
    </submittedName>
</protein>
<sequence>MRYTYWLIVLLLCNGCRPRVPETPWTTLKVDDQLLVQLPAQPQEISAPDIMATLHPQRKQDDLVEDTQVYRLEDTSAVYVVIRIPMLREPPFSPDPEVRKSYYLSRAIPLMMNQASSILLEQSVVQQNGFDRITVKYREENPEGIPIIKYTHMLTVGKAVYQLHFLPLRQSGDFKEAERLRFFNSVEIQQPAED</sequence>
<dbReference type="Proteomes" id="UP000198697">
    <property type="component" value="Unassembled WGS sequence"/>
</dbReference>
<evidence type="ECO:0000313" key="2">
    <source>
        <dbReference type="Proteomes" id="UP000198697"/>
    </source>
</evidence>